<protein>
    <submittedName>
        <fullName evidence="1">Uncharacterized protein</fullName>
    </submittedName>
</protein>
<dbReference type="EMBL" id="CAJJDN010000039">
    <property type="protein sequence ID" value="CAD8079668.1"/>
    <property type="molecule type" value="Genomic_DNA"/>
</dbReference>
<dbReference type="AlphaFoldDB" id="A0A8S1MHR7"/>
<proteinExistence type="predicted"/>
<comment type="caution">
    <text evidence="1">The sequence shown here is derived from an EMBL/GenBank/DDBJ whole genome shotgun (WGS) entry which is preliminary data.</text>
</comment>
<evidence type="ECO:0000313" key="1">
    <source>
        <dbReference type="EMBL" id="CAD8079668.1"/>
    </source>
</evidence>
<reference evidence="1" key="1">
    <citation type="submission" date="2021-01" db="EMBL/GenBank/DDBJ databases">
        <authorList>
            <consortium name="Genoscope - CEA"/>
            <person name="William W."/>
        </authorList>
    </citation>
    <scope>NUCLEOTIDE SEQUENCE</scope>
</reference>
<name>A0A8S1MHR7_9CILI</name>
<keyword evidence="2" id="KW-1185">Reference proteome</keyword>
<evidence type="ECO:0000313" key="2">
    <source>
        <dbReference type="Proteomes" id="UP000692954"/>
    </source>
</evidence>
<sequence length="250" mass="30195">MQETSQQNEMIVQFFIENGGNSFLVEGWCLIQFFKWLKEQYITKIIDDLVKICYCNDDNNKNILRRISHNLLFYNKNTKKRSDWIDDSKLQLKKITTKFFNQQNFQLAIAQQGLLQLALQERMNKTVSPLYKRYRYLSEQIYDREPQVLQRKMKNDSDLLYSKKEKVEQLQTPEEAVLNENYEINMMTNDYLQKEIFISQIIITNKLSSEEKNFQQQILNTLKNFHNKSKNRRIRSLQITKLLNFYRQLS</sequence>
<organism evidence="1 2">
    <name type="scientific">Paramecium sonneborni</name>
    <dbReference type="NCBI Taxonomy" id="65129"/>
    <lineage>
        <taxon>Eukaryota</taxon>
        <taxon>Sar</taxon>
        <taxon>Alveolata</taxon>
        <taxon>Ciliophora</taxon>
        <taxon>Intramacronucleata</taxon>
        <taxon>Oligohymenophorea</taxon>
        <taxon>Peniculida</taxon>
        <taxon>Parameciidae</taxon>
        <taxon>Paramecium</taxon>
    </lineage>
</organism>
<dbReference type="Proteomes" id="UP000692954">
    <property type="component" value="Unassembled WGS sequence"/>
</dbReference>
<accession>A0A8S1MHR7</accession>
<gene>
    <name evidence="1" type="ORF">PSON_ATCC_30995.1.T0390228</name>
</gene>